<reference evidence="1" key="1">
    <citation type="submission" date="2021-08" db="EMBL/GenBank/DDBJ databases">
        <title>Flavobacterium sp. strain CC-SYL302.</title>
        <authorList>
            <person name="Lin S.-Y."/>
            <person name="Lee T.-H."/>
            <person name="Young C.-C."/>
        </authorList>
    </citation>
    <scope>NUCLEOTIDE SEQUENCE</scope>
    <source>
        <strain evidence="1">CC-SYL302</strain>
    </source>
</reference>
<keyword evidence="2" id="KW-1185">Reference proteome</keyword>
<accession>A0ABY6M475</accession>
<gene>
    <name evidence="1" type="ORF">K5I29_05595</name>
</gene>
<dbReference type="EMBL" id="CP081495">
    <property type="protein sequence ID" value="UYW02368.1"/>
    <property type="molecule type" value="Genomic_DNA"/>
</dbReference>
<sequence>MQWALPLAGEPILINTLDAQVNGSSIMIGSSAFDTESAPFKVTASITTRVAVGTDESKNERVFLIINLQRLRKGGSTWETIAGARSVLLTPGKLRFAHTSLLPTMTVMLYKGDQIRLVINRSKGEKGGLQGANLIEGSILGTPDHGTSAFTIFLSKL</sequence>
<dbReference type="RefSeq" id="WP_264434917.1">
    <property type="nucleotide sequence ID" value="NZ_CP081495.1"/>
</dbReference>
<name>A0ABY6M475_9FLAO</name>
<evidence type="ECO:0000313" key="1">
    <source>
        <dbReference type="EMBL" id="UYW02368.1"/>
    </source>
</evidence>
<proteinExistence type="predicted"/>
<protein>
    <submittedName>
        <fullName evidence="1">Uncharacterized protein</fullName>
    </submittedName>
</protein>
<organism evidence="1 2">
    <name type="scientific">Flavobacterium agricola</name>
    <dbReference type="NCBI Taxonomy" id="2870839"/>
    <lineage>
        <taxon>Bacteria</taxon>
        <taxon>Pseudomonadati</taxon>
        <taxon>Bacteroidota</taxon>
        <taxon>Flavobacteriia</taxon>
        <taxon>Flavobacteriales</taxon>
        <taxon>Flavobacteriaceae</taxon>
        <taxon>Flavobacterium</taxon>
    </lineage>
</organism>
<dbReference type="Proteomes" id="UP001163328">
    <property type="component" value="Chromosome"/>
</dbReference>
<evidence type="ECO:0000313" key="2">
    <source>
        <dbReference type="Proteomes" id="UP001163328"/>
    </source>
</evidence>